<evidence type="ECO:0000313" key="3">
    <source>
        <dbReference type="Proteomes" id="UP000186235"/>
    </source>
</evidence>
<evidence type="ECO:0008006" key="4">
    <source>
        <dbReference type="Google" id="ProtNLM"/>
    </source>
</evidence>
<keyword evidence="1" id="KW-0812">Transmembrane</keyword>
<feature type="transmembrane region" description="Helical" evidence="1">
    <location>
        <begin position="39"/>
        <end position="61"/>
    </location>
</feature>
<organism evidence="2 3">
    <name type="scientific">Cellulosimicrobium aquatile</name>
    <dbReference type="NCBI Taxonomy" id="1612203"/>
    <lineage>
        <taxon>Bacteria</taxon>
        <taxon>Bacillati</taxon>
        <taxon>Actinomycetota</taxon>
        <taxon>Actinomycetes</taxon>
        <taxon>Micrococcales</taxon>
        <taxon>Promicromonosporaceae</taxon>
        <taxon>Cellulosimicrobium</taxon>
    </lineage>
</organism>
<dbReference type="AlphaFoldDB" id="A0A1N6V855"/>
<protein>
    <recommendedName>
        <fullName evidence="4">Integral membrane protein</fullName>
    </recommendedName>
</protein>
<gene>
    <name evidence="2" type="ORF">SAMN05518682_3484</name>
</gene>
<dbReference type="Proteomes" id="UP000186235">
    <property type="component" value="Unassembled WGS sequence"/>
</dbReference>
<feature type="transmembrane region" description="Helical" evidence="1">
    <location>
        <begin position="15"/>
        <end position="33"/>
    </location>
</feature>
<evidence type="ECO:0000313" key="2">
    <source>
        <dbReference type="EMBL" id="SIQ73992.1"/>
    </source>
</evidence>
<evidence type="ECO:0000256" key="1">
    <source>
        <dbReference type="SAM" id="Phobius"/>
    </source>
</evidence>
<reference evidence="3" key="1">
    <citation type="submission" date="2017-01" db="EMBL/GenBank/DDBJ databases">
        <authorList>
            <person name="Varghese N."/>
            <person name="Submissions S."/>
        </authorList>
    </citation>
    <scope>NUCLEOTIDE SEQUENCE [LARGE SCALE GENOMIC DNA]</scope>
    <source>
        <strain evidence="3">3bp</strain>
    </source>
</reference>
<keyword evidence="1" id="KW-1133">Transmembrane helix</keyword>
<keyword evidence="3" id="KW-1185">Reference proteome</keyword>
<accession>A0A1N6V855</accession>
<dbReference type="RefSeq" id="WP_009864184.1">
    <property type="nucleotide sequence ID" value="NZ_FTMI01000007.1"/>
</dbReference>
<feature type="transmembrane region" description="Helical" evidence="1">
    <location>
        <begin position="93"/>
        <end position="112"/>
    </location>
</feature>
<dbReference type="EMBL" id="FTMI01000007">
    <property type="protein sequence ID" value="SIQ73992.1"/>
    <property type="molecule type" value="Genomic_DNA"/>
</dbReference>
<sequence>MVGERLGLLSLRLDAAYCLVLGVVVAALAPSWAPALRVPVPVLAGLGVAVVAWAGAVVWMTARLPLRAALRTVMVANVVAAAAVAAFSATTAGVLVLLAVLAVAADVGLFAGSQAVALRRLRAAPGGATSRSRGPAV</sequence>
<name>A0A1N6V855_9MICO</name>
<proteinExistence type="predicted"/>
<keyword evidence="1" id="KW-0472">Membrane</keyword>